<sequence>MGCWSRVGERRPTRRRRQRTGTSRQGGRGAPRGRRDGGRGGRL</sequence>
<protein>
    <submittedName>
        <fullName evidence="2">Uncharacterized protein</fullName>
    </submittedName>
</protein>
<accession>A0A0A9LNY9</accession>
<evidence type="ECO:0000256" key="1">
    <source>
        <dbReference type="SAM" id="MobiDB-lite"/>
    </source>
</evidence>
<reference evidence="2" key="1">
    <citation type="submission" date="2014-09" db="EMBL/GenBank/DDBJ databases">
        <authorList>
            <person name="Magalhaes I.L.F."/>
            <person name="Oliveira U."/>
            <person name="Santos F.R."/>
            <person name="Vidigal T.H.D.A."/>
            <person name="Brescovit A.D."/>
            <person name="Santos A.J."/>
        </authorList>
    </citation>
    <scope>NUCLEOTIDE SEQUENCE</scope>
    <source>
        <tissue evidence="2">Shoot tissue taken approximately 20 cm above the soil surface</tissue>
    </source>
</reference>
<name>A0A0A9LNY9_ARUDO</name>
<organism evidence="2">
    <name type="scientific">Arundo donax</name>
    <name type="common">Giant reed</name>
    <name type="synonym">Donax arundinaceus</name>
    <dbReference type="NCBI Taxonomy" id="35708"/>
    <lineage>
        <taxon>Eukaryota</taxon>
        <taxon>Viridiplantae</taxon>
        <taxon>Streptophyta</taxon>
        <taxon>Embryophyta</taxon>
        <taxon>Tracheophyta</taxon>
        <taxon>Spermatophyta</taxon>
        <taxon>Magnoliopsida</taxon>
        <taxon>Liliopsida</taxon>
        <taxon>Poales</taxon>
        <taxon>Poaceae</taxon>
        <taxon>PACMAD clade</taxon>
        <taxon>Arundinoideae</taxon>
        <taxon>Arundineae</taxon>
        <taxon>Arundo</taxon>
    </lineage>
</organism>
<dbReference type="EMBL" id="GBRH01267705">
    <property type="protein sequence ID" value="JAD30190.1"/>
    <property type="molecule type" value="Transcribed_RNA"/>
</dbReference>
<reference evidence="2" key="2">
    <citation type="journal article" date="2015" name="Data Brief">
        <title>Shoot transcriptome of the giant reed, Arundo donax.</title>
        <authorList>
            <person name="Barrero R.A."/>
            <person name="Guerrero F.D."/>
            <person name="Moolhuijzen P."/>
            <person name="Goolsby J.A."/>
            <person name="Tidwell J."/>
            <person name="Bellgard S.E."/>
            <person name="Bellgard M.I."/>
        </authorList>
    </citation>
    <scope>NUCLEOTIDE SEQUENCE</scope>
    <source>
        <tissue evidence="2">Shoot tissue taken approximately 20 cm above the soil surface</tissue>
    </source>
</reference>
<feature type="region of interest" description="Disordered" evidence="1">
    <location>
        <begin position="1"/>
        <end position="43"/>
    </location>
</feature>
<feature type="compositionally biased region" description="Basic and acidic residues" evidence="1">
    <location>
        <begin position="33"/>
        <end position="43"/>
    </location>
</feature>
<proteinExistence type="predicted"/>
<dbReference type="AlphaFoldDB" id="A0A0A9LNY9"/>
<evidence type="ECO:0000313" key="2">
    <source>
        <dbReference type="EMBL" id="JAD30190.1"/>
    </source>
</evidence>